<name>A0AAV9J573_9PEZI</name>
<dbReference type="Proteomes" id="UP001324427">
    <property type="component" value="Unassembled WGS sequence"/>
</dbReference>
<accession>A0AAV9J573</accession>
<organism evidence="2 3">
    <name type="scientific">Oleoguttula mirabilis</name>
    <dbReference type="NCBI Taxonomy" id="1507867"/>
    <lineage>
        <taxon>Eukaryota</taxon>
        <taxon>Fungi</taxon>
        <taxon>Dikarya</taxon>
        <taxon>Ascomycota</taxon>
        <taxon>Pezizomycotina</taxon>
        <taxon>Dothideomycetes</taxon>
        <taxon>Dothideomycetidae</taxon>
        <taxon>Mycosphaerellales</taxon>
        <taxon>Teratosphaeriaceae</taxon>
        <taxon>Oleoguttula</taxon>
    </lineage>
</organism>
<evidence type="ECO:0000256" key="1">
    <source>
        <dbReference type="SAM" id="SignalP"/>
    </source>
</evidence>
<dbReference type="EMBL" id="JAVFHQ010000074">
    <property type="protein sequence ID" value="KAK4540103.1"/>
    <property type="molecule type" value="Genomic_DNA"/>
</dbReference>
<keyword evidence="3" id="KW-1185">Reference proteome</keyword>
<dbReference type="Gene3D" id="3.60.21.10">
    <property type="match status" value="1"/>
</dbReference>
<reference evidence="2 3" key="1">
    <citation type="submission" date="2021-11" db="EMBL/GenBank/DDBJ databases">
        <title>Black yeast isolated from Biological Soil Crust.</title>
        <authorList>
            <person name="Kurbessoian T."/>
        </authorList>
    </citation>
    <scope>NUCLEOTIDE SEQUENCE [LARGE SCALE GENOMIC DNA]</scope>
    <source>
        <strain evidence="2 3">CCFEE 5522</strain>
    </source>
</reference>
<sequence>MKPSSVLAFASLLSTTAYACESCEHPERDVVLTRNFQRAAMGGAASLSNVQHTTDAHGWREGRFKEKNYGADWSDFVSLVRDMRSTAEA</sequence>
<dbReference type="AlphaFoldDB" id="A0AAV9J573"/>
<keyword evidence="1" id="KW-0732">Signal</keyword>
<feature type="signal peptide" evidence="1">
    <location>
        <begin position="1"/>
        <end position="19"/>
    </location>
</feature>
<protein>
    <submittedName>
        <fullName evidence="2">Uncharacterized protein</fullName>
    </submittedName>
</protein>
<evidence type="ECO:0000313" key="3">
    <source>
        <dbReference type="Proteomes" id="UP001324427"/>
    </source>
</evidence>
<comment type="caution">
    <text evidence="2">The sequence shown here is derived from an EMBL/GenBank/DDBJ whole genome shotgun (WGS) entry which is preliminary data.</text>
</comment>
<proteinExistence type="predicted"/>
<feature type="chain" id="PRO_5043799032" evidence="1">
    <location>
        <begin position="20"/>
        <end position="89"/>
    </location>
</feature>
<dbReference type="PROSITE" id="PS51257">
    <property type="entry name" value="PROKAR_LIPOPROTEIN"/>
    <property type="match status" value="1"/>
</dbReference>
<dbReference type="InterPro" id="IPR029052">
    <property type="entry name" value="Metallo-depent_PP-like"/>
</dbReference>
<evidence type="ECO:0000313" key="2">
    <source>
        <dbReference type="EMBL" id="KAK4540103.1"/>
    </source>
</evidence>
<gene>
    <name evidence="2" type="ORF">LTR36_009768</name>
</gene>